<dbReference type="SMART" id="SM00331">
    <property type="entry name" value="PP2C_SIG"/>
    <property type="match status" value="1"/>
</dbReference>
<evidence type="ECO:0000313" key="2">
    <source>
        <dbReference type="EMBL" id="AZK44192.1"/>
    </source>
</evidence>
<gene>
    <name evidence="2" type="ORF">EEI45_05025</name>
</gene>
<evidence type="ECO:0000313" key="3">
    <source>
        <dbReference type="Proteomes" id="UP000278804"/>
    </source>
</evidence>
<dbReference type="EMBL" id="CP034234">
    <property type="protein sequence ID" value="AZK44192.1"/>
    <property type="molecule type" value="Genomic_DNA"/>
</dbReference>
<evidence type="ECO:0000259" key="1">
    <source>
        <dbReference type="PROSITE" id="PS51746"/>
    </source>
</evidence>
<feature type="domain" description="PPM-type phosphatase" evidence="1">
    <location>
        <begin position="2"/>
        <end position="239"/>
    </location>
</feature>
<dbReference type="InterPro" id="IPR036457">
    <property type="entry name" value="PPM-type-like_dom_sf"/>
</dbReference>
<dbReference type="SUPFAM" id="SSF81606">
    <property type="entry name" value="PP2C-like"/>
    <property type="match status" value="1"/>
</dbReference>
<proteinExistence type="predicted"/>
<dbReference type="Pfam" id="PF13672">
    <property type="entry name" value="PP2C_2"/>
    <property type="match status" value="1"/>
</dbReference>
<organism evidence="2 3">
    <name type="scientific">Erysipelothrix piscisicarius</name>
    <dbReference type="NCBI Taxonomy" id="2485784"/>
    <lineage>
        <taxon>Bacteria</taxon>
        <taxon>Bacillati</taxon>
        <taxon>Bacillota</taxon>
        <taxon>Erysipelotrichia</taxon>
        <taxon>Erysipelotrichales</taxon>
        <taxon>Erysipelotrichaceae</taxon>
        <taxon>Erysipelothrix</taxon>
    </lineage>
</organism>
<dbReference type="Gene3D" id="3.60.40.10">
    <property type="entry name" value="PPM-type phosphatase domain"/>
    <property type="match status" value="1"/>
</dbReference>
<dbReference type="Proteomes" id="UP000278804">
    <property type="component" value="Chromosome"/>
</dbReference>
<dbReference type="AlphaFoldDB" id="A0A3Q8S7K5"/>
<dbReference type="SMART" id="SM00332">
    <property type="entry name" value="PP2Cc"/>
    <property type="match status" value="1"/>
</dbReference>
<name>A0A3Q8S7K5_9FIRM</name>
<protein>
    <submittedName>
        <fullName evidence="2">Stp1/IreP family PP2C-type Ser/Thr phosphatase</fullName>
    </submittedName>
</protein>
<sequence>MKYTSISEIGLIRKENQDYVAVVENDNALLAVVCDGIGGANAGSVASQMVVKLLREAFIDKREFSNLKDIRAWFDKSITSINRATYHESLVVREYSGMGTTLVAVVVLGDDVIGFNIGDSRIYSVNQNQLTCLSHDHTYAYEMYKRNEISKEEMYNHPKRNILMNAVGIDENVDFEVIDITSQWEYLLLCSDGLHGYVPQEHIEATFKINGLLAQRNHLMEMAYKAGGYDNISIILLEADRHE</sequence>
<dbReference type="InterPro" id="IPR015655">
    <property type="entry name" value="PP2C"/>
</dbReference>
<dbReference type="GO" id="GO:0004722">
    <property type="term" value="F:protein serine/threonine phosphatase activity"/>
    <property type="evidence" value="ECO:0007669"/>
    <property type="project" value="InterPro"/>
</dbReference>
<dbReference type="KEGG" id="eri:EEI45_05025"/>
<dbReference type="CDD" id="cd00143">
    <property type="entry name" value="PP2Cc"/>
    <property type="match status" value="1"/>
</dbReference>
<dbReference type="NCBIfam" id="NF033484">
    <property type="entry name" value="Stp1_PP2C_phos"/>
    <property type="match status" value="1"/>
</dbReference>
<dbReference type="InterPro" id="IPR001932">
    <property type="entry name" value="PPM-type_phosphatase-like_dom"/>
</dbReference>
<keyword evidence="3" id="KW-1185">Reference proteome</keyword>
<dbReference type="PANTHER" id="PTHR13832:SF860">
    <property type="entry name" value="PROTEIN PHOSPHATASE PHPP"/>
    <property type="match status" value="1"/>
</dbReference>
<dbReference type="PROSITE" id="PS51746">
    <property type="entry name" value="PPM_2"/>
    <property type="match status" value="1"/>
</dbReference>
<accession>A0A3Q8S7K5</accession>
<reference evidence="2 3" key="1">
    <citation type="journal article" date="2020" name="Int. J. Syst. Evol. Microbiol.">
        <title>Description of Erysipelothrix piscisicarius sp. nov., an emergent fish pathogen, and assessment of virulence using a tiger barb (Puntigrus tetrazona) infection model.</title>
        <authorList>
            <person name="Pomaranski E.K."/>
            <person name="Griffin M.J."/>
            <person name="Camus A.C."/>
            <person name="Armwood A.R."/>
            <person name="Shelley J."/>
            <person name="Waldbieser G.C."/>
            <person name="LaFrentz B.R."/>
            <person name="Garcia J.C."/>
            <person name="Yanong R."/>
            <person name="Soto E."/>
        </authorList>
    </citation>
    <scope>NUCLEOTIDE SEQUENCE [LARGE SCALE GENOMIC DNA]</scope>
    <source>
        <strain evidence="2 3">15TAL0474</strain>
    </source>
</reference>
<dbReference type="RefSeq" id="WP_125164371.1">
    <property type="nucleotide sequence ID" value="NZ_CP034234.1"/>
</dbReference>
<dbReference type="PANTHER" id="PTHR13832">
    <property type="entry name" value="PROTEIN PHOSPHATASE 2C"/>
    <property type="match status" value="1"/>
</dbReference>